<organism evidence="1 2">
    <name type="scientific">Mus spicilegus</name>
    <name type="common">Mound-building mouse</name>
    <dbReference type="NCBI Taxonomy" id="10103"/>
    <lineage>
        <taxon>Eukaryota</taxon>
        <taxon>Metazoa</taxon>
        <taxon>Chordata</taxon>
        <taxon>Craniata</taxon>
        <taxon>Vertebrata</taxon>
        <taxon>Euteleostomi</taxon>
        <taxon>Mammalia</taxon>
        <taxon>Eutheria</taxon>
        <taxon>Euarchontoglires</taxon>
        <taxon>Glires</taxon>
        <taxon>Rodentia</taxon>
        <taxon>Myomorpha</taxon>
        <taxon>Muroidea</taxon>
        <taxon>Muridae</taxon>
        <taxon>Murinae</taxon>
        <taxon>Mus</taxon>
        <taxon>Mus</taxon>
    </lineage>
</organism>
<dbReference type="Ensembl" id="ENSMSIT00000014779.1">
    <property type="protein sequence ID" value="ENSMSIP00000011649.1"/>
    <property type="gene ID" value="ENSMSIG00000010177.1"/>
</dbReference>
<dbReference type="Proteomes" id="UP000694415">
    <property type="component" value="Unplaced"/>
</dbReference>
<keyword evidence="2" id="KW-1185">Reference proteome</keyword>
<sequence length="115" mass="12288">MFLTALNVAHFQSWVGGLRGEAMLPHPHPNLLPKVVVKTVLVSPTPFPPRDGAHVRQACSCAPQLTKVLQSRIAETKASKSQAWNKTPSEHCTHRPPAILAAAAPAAIASTLLEC</sequence>
<evidence type="ECO:0000313" key="1">
    <source>
        <dbReference type="Ensembl" id="ENSMSIP00000011649.1"/>
    </source>
</evidence>
<evidence type="ECO:0000313" key="2">
    <source>
        <dbReference type="Proteomes" id="UP000694415"/>
    </source>
</evidence>
<name>A0A8C6GUX2_MUSSI</name>
<dbReference type="AlphaFoldDB" id="A0A8C6GUX2"/>
<reference evidence="1" key="1">
    <citation type="submission" date="2025-08" db="UniProtKB">
        <authorList>
            <consortium name="Ensembl"/>
        </authorList>
    </citation>
    <scope>IDENTIFICATION</scope>
</reference>
<proteinExistence type="predicted"/>
<accession>A0A8C6GUX2</accession>
<protein>
    <submittedName>
        <fullName evidence="1">Uncharacterized protein</fullName>
    </submittedName>
</protein>
<reference evidence="1" key="2">
    <citation type="submission" date="2025-09" db="UniProtKB">
        <authorList>
            <consortium name="Ensembl"/>
        </authorList>
    </citation>
    <scope>IDENTIFICATION</scope>
</reference>